<dbReference type="Proteomes" id="UP000077262">
    <property type="component" value="Unassembled WGS sequence"/>
</dbReference>
<reference evidence="3 4" key="1">
    <citation type="submission" date="2016-02" db="EMBL/GenBank/DDBJ databases">
        <authorList>
            <person name="Wen L."/>
            <person name="He K."/>
            <person name="Yang H."/>
        </authorList>
    </citation>
    <scope>NUCLEOTIDE SEQUENCE [LARGE SCALE GENOMIC DNA]</scope>
    <source>
        <strain evidence="3 4">CD09_2</strain>
    </source>
</reference>
<dbReference type="InterPro" id="IPR024572">
    <property type="entry name" value="RcnB"/>
</dbReference>
<feature type="compositionally biased region" description="Polar residues" evidence="1">
    <location>
        <begin position="53"/>
        <end position="83"/>
    </location>
</feature>
<evidence type="ECO:0008006" key="5">
    <source>
        <dbReference type="Google" id="ProtNLM"/>
    </source>
</evidence>
<evidence type="ECO:0000256" key="2">
    <source>
        <dbReference type="SAM" id="SignalP"/>
    </source>
</evidence>
<evidence type="ECO:0000313" key="4">
    <source>
        <dbReference type="Proteomes" id="UP000077262"/>
    </source>
</evidence>
<feature type="chain" id="PRO_5008064760" description="RcnB family protein" evidence="2">
    <location>
        <begin position="22"/>
        <end position="211"/>
    </location>
</feature>
<protein>
    <recommendedName>
        <fullName evidence="5">RcnB family protein</fullName>
    </recommendedName>
</protein>
<accession>A0A177J9G9</accession>
<comment type="caution">
    <text evidence="3">The sequence shown here is derived from an EMBL/GenBank/DDBJ whole genome shotgun (WGS) entry which is preliminary data.</text>
</comment>
<organism evidence="3 4">
    <name type="scientific">Sphingobium yanoikuyae</name>
    <name type="common">Sphingomonas yanoikuyae</name>
    <dbReference type="NCBI Taxonomy" id="13690"/>
    <lineage>
        <taxon>Bacteria</taxon>
        <taxon>Pseudomonadati</taxon>
        <taxon>Pseudomonadota</taxon>
        <taxon>Alphaproteobacteria</taxon>
        <taxon>Sphingomonadales</taxon>
        <taxon>Sphingomonadaceae</taxon>
        <taxon>Sphingobium</taxon>
    </lineage>
</organism>
<name>A0A177J9G9_SPHYA</name>
<feature type="compositionally biased region" description="Pro residues" evidence="1">
    <location>
        <begin position="95"/>
        <end position="118"/>
    </location>
</feature>
<dbReference type="EMBL" id="LSTR01000090">
    <property type="protein sequence ID" value="OAH36915.1"/>
    <property type="molecule type" value="Genomic_DNA"/>
</dbReference>
<evidence type="ECO:0000256" key="1">
    <source>
        <dbReference type="SAM" id="MobiDB-lite"/>
    </source>
</evidence>
<dbReference type="Pfam" id="PF11776">
    <property type="entry name" value="RcnB"/>
    <property type="match status" value="1"/>
</dbReference>
<gene>
    <name evidence="3" type="ORF">AX777_17895</name>
</gene>
<feature type="signal peptide" evidence="2">
    <location>
        <begin position="1"/>
        <end position="21"/>
    </location>
</feature>
<dbReference type="AlphaFoldDB" id="A0A177J9G9"/>
<proteinExistence type="predicted"/>
<sequence>MKKAVLYLSIALIVVPDIAIAQQGGRPPSGGGARPSPSTRPAPTPSRPGGSAQPSRPSGPSTQPSRPGGSNNQPSRPGTSQPSRPGGSPNQPNRPGGPSPQPSRPGGPSVQPPRPGNPGQPHRPGAGRPPNFRPIHGPAYRYPRGYSYRRWTVGLFLPAIFFSTAYYYDDYWRMGLGAPPYGYRWIRYGPDMLLVDVRSRRVVDVVYGAFY</sequence>
<feature type="region of interest" description="Disordered" evidence="1">
    <location>
        <begin position="21"/>
        <end position="136"/>
    </location>
</feature>
<dbReference type="RefSeq" id="WP_038292731.1">
    <property type="nucleotide sequence ID" value="NZ_LSTR01000090.1"/>
</dbReference>
<dbReference type="Gene3D" id="3.10.450.160">
    <property type="entry name" value="inner membrane protein cigr"/>
    <property type="match status" value="1"/>
</dbReference>
<keyword evidence="2" id="KW-0732">Signal</keyword>
<dbReference type="OrthoDB" id="7205329at2"/>
<feature type="compositionally biased region" description="Low complexity" evidence="1">
    <location>
        <begin position="84"/>
        <end position="94"/>
    </location>
</feature>
<evidence type="ECO:0000313" key="3">
    <source>
        <dbReference type="EMBL" id="OAH36915.1"/>
    </source>
</evidence>